<dbReference type="EMBL" id="JAVDTR010000015">
    <property type="protein sequence ID" value="MDR6726121.1"/>
    <property type="molecule type" value="Genomic_DNA"/>
</dbReference>
<dbReference type="RefSeq" id="WP_310144019.1">
    <property type="nucleotide sequence ID" value="NZ_JAVDTR010000015.1"/>
</dbReference>
<sequence>MEYKKKISLYKLDVEGELNVSPFEYLDTFAIRSELHRSRDQLKQCDLQLIQYCDQQLLNRIEEFYSYIAEIYSFNDSKKPLEEWWWHLDRVVAGELIVELDK</sequence>
<reference evidence="1" key="1">
    <citation type="submission" date="2023-07" db="EMBL/GenBank/DDBJ databases">
        <title>Sorghum-associated microbial communities from plants grown in Nebraska, USA.</title>
        <authorList>
            <person name="Schachtman D."/>
        </authorList>
    </citation>
    <scope>NUCLEOTIDE SEQUENCE</scope>
    <source>
        <strain evidence="1">BE80</strain>
    </source>
</reference>
<comment type="caution">
    <text evidence="1">The sequence shown here is derived from an EMBL/GenBank/DDBJ whole genome shotgun (WGS) entry which is preliminary data.</text>
</comment>
<proteinExistence type="predicted"/>
<organism evidence="1 2">
    <name type="scientific">Paenibacillus amylolyticus</name>
    <dbReference type="NCBI Taxonomy" id="1451"/>
    <lineage>
        <taxon>Bacteria</taxon>
        <taxon>Bacillati</taxon>
        <taxon>Bacillota</taxon>
        <taxon>Bacilli</taxon>
        <taxon>Bacillales</taxon>
        <taxon>Paenibacillaceae</taxon>
        <taxon>Paenibacillus</taxon>
    </lineage>
</organism>
<accession>A0AAP5H8Y9</accession>
<evidence type="ECO:0000313" key="1">
    <source>
        <dbReference type="EMBL" id="MDR6726121.1"/>
    </source>
</evidence>
<protein>
    <submittedName>
        <fullName evidence="1">Uncharacterized protein</fullName>
    </submittedName>
</protein>
<dbReference type="AlphaFoldDB" id="A0AAP5H8Y9"/>
<name>A0AAP5H8Y9_PAEAM</name>
<gene>
    <name evidence="1" type="ORF">J2W91_004627</name>
</gene>
<evidence type="ECO:0000313" key="2">
    <source>
        <dbReference type="Proteomes" id="UP001254832"/>
    </source>
</evidence>
<dbReference type="Proteomes" id="UP001254832">
    <property type="component" value="Unassembled WGS sequence"/>
</dbReference>